<name>A0A8J3EDV4_9PROT</name>
<dbReference type="Pfam" id="PF13561">
    <property type="entry name" value="adh_short_C2"/>
    <property type="match status" value="1"/>
</dbReference>
<protein>
    <submittedName>
        <fullName evidence="4">3-ketoacyl-ACP reductase</fullName>
    </submittedName>
</protein>
<dbReference type="PRINTS" id="PR00081">
    <property type="entry name" value="GDHRDH"/>
</dbReference>
<dbReference type="InterPro" id="IPR057326">
    <property type="entry name" value="KR_dom"/>
</dbReference>
<dbReference type="RefSeq" id="WP_188903027.1">
    <property type="nucleotide sequence ID" value="NZ_BMKS01000015.1"/>
</dbReference>
<feature type="domain" description="Ketoreductase" evidence="3">
    <location>
        <begin position="2"/>
        <end position="181"/>
    </location>
</feature>
<comment type="caution">
    <text evidence="4">The sequence shown here is derived from an EMBL/GenBank/DDBJ whole genome shotgun (WGS) entry which is preliminary data.</text>
</comment>
<dbReference type="Proteomes" id="UP000597507">
    <property type="component" value="Unassembled WGS sequence"/>
</dbReference>
<evidence type="ECO:0000256" key="1">
    <source>
        <dbReference type="ARBA" id="ARBA00006484"/>
    </source>
</evidence>
<dbReference type="InterPro" id="IPR002347">
    <property type="entry name" value="SDR_fam"/>
</dbReference>
<organism evidence="4 5">
    <name type="scientific">Caldovatus sediminis</name>
    <dbReference type="NCBI Taxonomy" id="2041189"/>
    <lineage>
        <taxon>Bacteria</taxon>
        <taxon>Pseudomonadati</taxon>
        <taxon>Pseudomonadota</taxon>
        <taxon>Alphaproteobacteria</taxon>
        <taxon>Acetobacterales</taxon>
        <taxon>Roseomonadaceae</taxon>
        <taxon>Caldovatus</taxon>
    </lineage>
</organism>
<sequence length="240" mass="24217">MRRALVTGGGSPIGAAIAHALAAQGAHVLVHGHANPARAEAVAAAIRAGGGSAEAVAFDLTEAAATAAAAERLLEDGPVQILVHNAGAHDDAPMAGMSAAQWRHVIAVSLDGFFHVARPLLLPMIGTRWGRIVAMSSLSAIMGNRGQANYAAAKAGLIGAVRALSLECAPRGVTVNAVAPGIIESPAVEAAGLTRERIAKMVPARRAGRPEEVAELVAFLASDRAGYITGQCISINGGLA</sequence>
<dbReference type="InterPro" id="IPR036291">
    <property type="entry name" value="NAD(P)-bd_dom_sf"/>
</dbReference>
<dbReference type="Gene3D" id="3.40.50.720">
    <property type="entry name" value="NAD(P)-binding Rossmann-like Domain"/>
    <property type="match status" value="1"/>
</dbReference>
<reference evidence="4 5" key="1">
    <citation type="journal article" date="2014" name="Int. J. Syst. Evol. Microbiol.">
        <title>Complete genome sequence of Corynebacterium casei LMG S-19264T (=DSM 44701T), isolated from a smear-ripened cheese.</title>
        <authorList>
            <consortium name="US DOE Joint Genome Institute (JGI-PGF)"/>
            <person name="Walter F."/>
            <person name="Albersmeier A."/>
            <person name="Kalinowski J."/>
            <person name="Ruckert C."/>
        </authorList>
    </citation>
    <scope>NUCLEOTIDE SEQUENCE [LARGE SCALE GENOMIC DNA]</scope>
    <source>
        <strain evidence="4 5">CGMCC 1.16330</strain>
    </source>
</reference>
<dbReference type="PRINTS" id="PR00080">
    <property type="entry name" value="SDRFAMILY"/>
</dbReference>
<accession>A0A8J3EDV4</accession>
<evidence type="ECO:0000313" key="4">
    <source>
        <dbReference type="EMBL" id="GGG46683.1"/>
    </source>
</evidence>
<dbReference type="NCBIfam" id="NF004200">
    <property type="entry name" value="PRK05653.1-5"/>
    <property type="match status" value="1"/>
</dbReference>
<dbReference type="PANTHER" id="PTHR42879">
    <property type="entry name" value="3-OXOACYL-(ACYL-CARRIER-PROTEIN) REDUCTASE"/>
    <property type="match status" value="1"/>
</dbReference>
<evidence type="ECO:0000256" key="2">
    <source>
        <dbReference type="ARBA" id="ARBA00023002"/>
    </source>
</evidence>
<dbReference type="SMART" id="SM00822">
    <property type="entry name" value="PKS_KR"/>
    <property type="match status" value="1"/>
</dbReference>
<dbReference type="FunFam" id="3.40.50.720:FF:000173">
    <property type="entry name" value="3-oxoacyl-[acyl-carrier protein] reductase"/>
    <property type="match status" value="1"/>
</dbReference>
<dbReference type="EMBL" id="BMKS01000015">
    <property type="protein sequence ID" value="GGG46683.1"/>
    <property type="molecule type" value="Genomic_DNA"/>
</dbReference>
<dbReference type="InterPro" id="IPR050259">
    <property type="entry name" value="SDR"/>
</dbReference>
<dbReference type="SUPFAM" id="SSF51735">
    <property type="entry name" value="NAD(P)-binding Rossmann-fold domains"/>
    <property type="match status" value="1"/>
</dbReference>
<evidence type="ECO:0000259" key="3">
    <source>
        <dbReference type="SMART" id="SM00822"/>
    </source>
</evidence>
<dbReference type="PANTHER" id="PTHR42879:SF2">
    <property type="entry name" value="3-OXOACYL-[ACYL-CARRIER-PROTEIN] REDUCTASE FABG"/>
    <property type="match status" value="1"/>
</dbReference>
<proteinExistence type="inferred from homology"/>
<evidence type="ECO:0000313" key="5">
    <source>
        <dbReference type="Proteomes" id="UP000597507"/>
    </source>
</evidence>
<keyword evidence="5" id="KW-1185">Reference proteome</keyword>
<gene>
    <name evidence="4" type="primary">fabG</name>
    <name evidence="4" type="ORF">GCM10010964_37550</name>
</gene>
<keyword evidence="2" id="KW-0560">Oxidoreductase</keyword>
<comment type="similarity">
    <text evidence="1">Belongs to the short-chain dehydrogenases/reductases (SDR) family.</text>
</comment>
<dbReference type="AlphaFoldDB" id="A0A8J3EDV4"/>
<dbReference type="GO" id="GO:0016491">
    <property type="term" value="F:oxidoreductase activity"/>
    <property type="evidence" value="ECO:0007669"/>
    <property type="project" value="UniProtKB-KW"/>
</dbReference>
<dbReference type="NCBIfam" id="NF009466">
    <property type="entry name" value="PRK12826.1-2"/>
    <property type="match status" value="1"/>
</dbReference>